<organism evidence="2 3">
    <name type="scientific">Pteropus alecto</name>
    <name type="common">Black flying fox</name>
    <dbReference type="NCBI Taxonomy" id="9402"/>
    <lineage>
        <taxon>Eukaryota</taxon>
        <taxon>Metazoa</taxon>
        <taxon>Chordata</taxon>
        <taxon>Craniata</taxon>
        <taxon>Vertebrata</taxon>
        <taxon>Euteleostomi</taxon>
        <taxon>Mammalia</taxon>
        <taxon>Eutheria</taxon>
        <taxon>Laurasiatheria</taxon>
        <taxon>Chiroptera</taxon>
        <taxon>Yinpterochiroptera</taxon>
        <taxon>Pteropodoidea</taxon>
        <taxon>Pteropodidae</taxon>
        <taxon>Pteropodinae</taxon>
        <taxon>Pteropus</taxon>
    </lineage>
</organism>
<dbReference type="Proteomes" id="UP000010552">
    <property type="component" value="Unassembled WGS sequence"/>
</dbReference>
<dbReference type="STRING" id="9402.L5K883"/>
<dbReference type="GO" id="GO:0004586">
    <property type="term" value="F:ornithine decarboxylase activity"/>
    <property type="evidence" value="ECO:0007669"/>
    <property type="project" value="TreeGrafter"/>
</dbReference>
<dbReference type="PANTHER" id="PTHR11482:SF42">
    <property type="entry name" value="ORNITHINE DECARBOXYLASE"/>
    <property type="match status" value="1"/>
</dbReference>
<proteinExistence type="predicted"/>
<dbReference type="InParanoid" id="L5K883"/>
<dbReference type="InterPro" id="IPR029066">
    <property type="entry name" value="PLP-binding_barrel"/>
</dbReference>
<keyword evidence="3" id="KW-1185">Reference proteome</keyword>
<evidence type="ECO:0000313" key="2">
    <source>
        <dbReference type="EMBL" id="ELK07730.1"/>
    </source>
</evidence>
<sequence>MIPKQSVTSVLNLAILKTSRLLLEQEKELNIDVIGVSFHVGSGCTDPDTFVHAISDIRCVFDMGAEVGFSMYLLDIGGGSP</sequence>
<dbReference type="EMBL" id="KB030947">
    <property type="protein sequence ID" value="ELK07730.1"/>
    <property type="molecule type" value="Genomic_DNA"/>
</dbReference>
<evidence type="ECO:0000313" key="3">
    <source>
        <dbReference type="Proteomes" id="UP000010552"/>
    </source>
</evidence>
<dbReference type="InterPro" id="IPR002433">
    <property type="entry name" value="Orn_de-COase"/>
</dbReference>
<name>L5K883_PTEAL</name>
<dbReference type="InterPro" id="IPR022644">
    <property type="entry name" value="De-COase2_N"/>
</dbReference>
<reference evidence="3" key="1">
    <citation type="journal article" date="2013" name="Science">
        <title>Comparative analysis of bat genomes provides insight into the evolution of flight and immunity.</title>
        <authorList>
            <person name="Zhang G."/>
            <person name="Cowled C."/>
            <person name="Shi Z."/>
            <person name="Huang Z."/>
            <person name="Bishop-Lilly K.A."/>
            <person name="Fang X."/>
            <person name="Wynne J.W."/>
            <person name="Xiong Z."/>
            <person name="Baker M.L."/>
            <person name="Zhao W."/>
            <person name="Tachedjian M."/>
            <person name="Zhu Y."/>
            <person name="Zhou P."/>
            <person name="Jiang X."/>
            <person name="Ng J."/>
            <person name="Yang L."/>
            <person name="Wu L."/>
            <person name="Xiao J."/>
            <person name="Feng Y."/>
            <person name="Chen Y."/>
            <person name="Sun X."/>
            <person name="Zhang Y."/>
            <person name="Marsh G.A."/>
            <person name="Crameri G."/>
            <person name="Broder C.C."/>
            <person name="Frey K.G."/>
            <person name="Wang L.F."/>
            <person name="Wang J."/>
        </authorList>
    </citation>
    <scope>NUCLEOTIDE SEQUENCE [LARGE SCALE GENOMIC DNA]</scope>
</reference>
<dbReference type="PANTHER" id="PTHR11482">
    <property type="entry name" value="ARGININE/DIAMINOPIMELATE/ORNITHINE DECARBOXYLASE"/>
    <property type="match status" value="1"/>
</dbReference>
<protein>
    <submittedName>
        <fullName evidence="2">Ornithine decarboxylase</fullName>
    </submittedName>
</protein>
<dbReference type="GO" id="GO:0005737">
    <property type="term" value="C:cytoplasm"/>
    <property type="evidence" value="ECO:0007669"/>
    <property type="project" value="TreeGrafter"/>
</dbReference>
<accession>L5K883</accession>
<dbReference type="Gene3D" id="3.20.20.10">
    <property type="entry name" value="Alanine racemase"/>
    <property type="match status" value="1"/>
</dbReference>
<feature type="domain" description="Orn/DAP/Arg decarboxylase 2 N-terminal" evidence="1">
    <location>
        <begin position="17"/>
        <end position="79"/>
    </location>
</feature>
<gene>
    <name evidence="2" type="ORF">PAL_GLEAN10022098</name>
</gene>
<dbReference type="SUPFAM" id="SSF51419">
    <property type="entry name" value="PLP-binding barrel"/>
    <property type="match status" value="1"/>
</dbReference>
<evidence type="ECO:0000259" key="1">
    <source>
        <dbReference type="Pfam" id="PF02784"/>
    </source>
</evidence>
<dbReference type="Pfam" id="PF02784">
    <property type="entry name" value="Orn_Arg_deC_N"/>
    <property type="match status" value="1"/>
</dbReference>
<dbReference type="AlphaFoldDB" id="L5K883"/>
<dbReference type="GO" id="GO:0033387">
    <property type="term" value="P:putrescine biosynthetic process from arginine, via ornithine"/>
    <property type="evidence" value="ECO:0007669"/>
    <property type="project" value="TreeGrafter"/>
</dbReference>